<dbReference type="AlphaFoldDB" id="A0A2W7IK67"/>
<feature type="domain" description="Ice-binding protein C-terminal" evidence="3">
    <location>
        <begin position="181"/>
        <end position="203"/>
    </location>
</feature>
<dbReference type="NCBIfam" id="TIGR02595">
    <property type="entry name" value="PEP_CTERM"/>
    <property type="match status" value="1"/>
</dbReference>
<keyword evidence="5" id="KW-1185">Reference proteome</keyword>
<dbReference type="InterPro" id="IPR013424">
    <property type="entry name" value="Ice-binding_C"/>
</dbReference>
<keyword evidence="1" id="KW-1133">Transmembrane helix</keyword>
<proteinExistence type="predicted"/>
<protein>
    <submittedName>
        <fullName evidence="4">Putative secreted protein with PEP-CTERM sorting signal</fullName>
    </submittedName>
</protein>
<evidence type="ECO:0000313" key="4">
    <source>
        <dbReference type="EMBL" id="PZW47092.1"/>
    </source>
</evidence>
<keyword evidence="1" id="KW-0472">Membrane</keyword>
<evidence type="ECO:0000313" key="5">
    <source>
        <dbReference type="Proteomes" id="UP000249688"/>
    </source>
</evidence>
<feature type="chain" id="PRO_5015926348" evidence="2">
    <location>
        <begin position="25"/>
        <end position="208"/>
    </location>
</feature>
<dbReference type="EMBL" id="QKYU01000007">
    <property type="protein sequence ID" value="PZW47092.1"/>
    <property type="molecule type" value="Genomic_DNA"/>
</dbReference>
<dbReference type="Proteomes" id="UP000249688">
    <property type="component" value="Unassembled WGS sequence"/>
</dbReference>
<accession>A0A2W7IK67</accession>
<evidence type="ECO:0000256" key="1">
    <source>
        <dbReference type="SAM" id="Phobius"/>
    </source>
</evidence>
<keyword evidence="2" id="KW-0732">Signal</keyword>
<evidence type="ECO:0000256" key="2">
    <source>
        <dbReference type="SAM" id="SignalP"/>
    </source>
</evidence>
<feature type="transmembrane region" description="Helical" evidence="1">
    <location>
        <begin position="186"/>
        <end position="205"/>
    </location>
</feature>
<sequence length="208" mass="21871">MMKPFRTLAAFLLLGLGIAAPAHAALIVQAGSFPQPGDSSVIFDVCSGANQANGLTVQGCLDTSPSTLVNFISDEELLVNTGQVGVEATGSAFSYFTLQLADLTKTFFLLILNIHTDQDGFVTFFSTPGGISAPFALNVGSDNFFTITGEDFQSLSFMAADTQLGDQDLVDGVRQVRIGVTVPEPASLAIFGAALLGLAAARRFARRR</sequence>
<organism evidence="4 5">
    <name type="scientific">Humitalea rosea</name>
    <dbReference type="NCBI Taxonomy" id="990373"/>
    <lineage>
        <taxon>Bacteria</taxon>
        <taxon>Pseudomonadati</taxon>
        <taxon>Pseudomonadota</taxon>
        <taxon>Alphaproteobacteria</taxon>
        <taxon>Acetobacterales</taxon>
        <taxon>Roseomonadaceae</taxon>
        <taxon>Humitalea</taxon>
    </lineage>
</organism>
<gene>
    <name evidence="4" type="ORF">C8P66_107130</name>
</gene>
<feature type="signal peptide" evidence="2">
    <location>
        <begin position="1"/>
        <end position="24"/>
    </location>
</feature>
<comment type="caution">
    <text evidence="4">The sequence shown here is derived from an EMBL/GenBank/DDBJ whole genome shotgun (WGS) entry which is preliminary data.</text>
</comment>
<keyword evidence="1" id="KW-0812">Transmembrane</keyword>
<name>A0A2W7IK67_9PROT</name>
<dbReference type="Pfam" id="PF07589">
    <property type="entry name" value="PEP-CTERM"/>
    <property type="match status" value="1"/>
</dbReference>
<evidence type="ECO:0000259" key="3">
    <source>
        <dbReference type="Pfam" id="PF07589"/>
    </source>
</evidence>
<reference evidence="4 5" key="1">
    <citation type="submission" date="2018-06" db="EMBL/GenBank/DDBJ databases">
        <title>Genomic Encyclopedia of Archaeal and Bacterial Type Strains, Phase II (KMG-II): from individual species to whole genera.</title>
        <authorList>
            <person name="Goeker M."/>
        </authorList>
    </citation>
    <scope>NUCLEOTIDE SEQUENCE [LARGE SCALE GENOMIC DNA]</scope>
    <source>
        <strain evidence="4 5">DSM 24525</strain>
    </source>
</reference>